<dbReference type="InterPro" id="IPR027417">
    <property type="entry name" value="P-loop_NTPase"/>
</dbReference>
<reference evidence="11 12" key="1">
    <citation type="journal article" date="2007" name="Proc. Natl. Acad. Sci. U.S.A.">
        <title>The genome of Syntrophus aciditrophicus: life at the thermodynamic limit of microbial growth.</title>
        <authorList>
            <person name="McInerney M.J."/>
            <person name="Rohlin L."/>
            <person name="Mouttaki H."/>
            <person name="Kim U."/>
            <person name="Krupp R.S."/>
            <person name="Rios-Hernandez L."/>
            <person name="Sieber J."/>
            <person name="Struchtemeyer C.G."/>
            <person name="Bhattacharyya A."/>
            <person name="Campbell J.W."/>
            <person name="Gunsalus R.P."/>
        </authorList>
    </citation>
    <scope>NUCLEOTIDE SEQUENCE [LARGE SCALE GENOMIC DNA]</scope>
    <source>
        <strain evidence="11 12">SB</strain>
    </source>
</reference>
<dbReference type="PROSITE" id="PS50045">
    <property type="entry name" value="SIGMA54_INTERACT_4"/>
    <property type="match status" value="1"/>
</dbReference>
<evidence type="ECO:0000259" key="8">
    <source>
        <dbReference type="PROSITE" id="PS50045"/>
    </source>
</evidence>
<dbReference type="NCBIfam" id="TIGR04381">
    <property type="entry name" value="HTH_TypR"/>
    <property type="match status" value="1"/>
</dbReference>
<feature type="domain" description="PAC" evidence="10">
    <location>
        <begin position="199"/>
        <end position="250"/>
    </location>
</feature>
<dbReference type="SUPFAM" id="SSF46689">
    <property type="entry name" value="Homeodomain-like"/>
    <property type="match status" value="1"/>
</dbReference>
<dbReference type="InterPro" id="IPR003593">
    <property type="entry name" value="AAA+_ATPase"/>
</dbReference>
<dbReference type="PROSITE" id="PS00675">
    <property type="entry name" value="SIGMA54_INTERACT_1"/>
    <property type="match status" value="1"/>
</dbReference>
<dbReference type="NCBIfam" id="TIGR00229">
    <property type="entry name" value="sensory_box"/>
    <property type="match status" value="1"/>
</dbReference>
<evidence type="ECO:0000256" key="4">
    <source>
        <dbReference type="ARBA" id="ARBA00023015"/>
    </source>
</evidence>
<dbReference type="InterPro" id="IPR025943">
    <property type="entry name" value="Sigma_54_int_dom_ATP-bd_2"/>
</dbReference>
<dbReference type="PROSITE" id="PS50112">
    <property type="entry name" value="PAS"/>
    <property type="match status" value="1"/>
</dbReference>
<keyword evidence="5" id="KW-0238">DNA-binding</keyword>
<dbReference type="RefSeq" id="WP_011416719.1">
    <property type="nucleotide sequence ID" value="NC_007759.1"/>
</dbReference>
<dbReference type="PROSITE" id="PS00688">
    <property type="entry name" value="SIGMA54_INTERACT_3"/>
    <property type="match status" value="1"/>
</dbReference>
<evidence type="ECO:0000256" key="1">
    <source>
        <dbReference type="ARBA" id="ARBA00022741"/>
    </source>
</evidence>
<dbReference type="Proteomes" id="UP000001933">
    <property type="component" value="Chromosome"/>
</dbReference>
<dbReference type="SMART" id="SM00091">
    <property type="entry name" value="PAS"/>
    <property type="match status" value="2"/>
</dbReference>
<feature type="domain" description="Sigma-54 factor interaction" evidence="8">
    <location>
        <begin position="275"/>
        <end position="503"/>
    </location>
</feature>
<evidence type="ECO:0000259" key="9">
    <source>
        <dbReference type="PROSITE" id="PS50112"/>
    </source>
</evidence>
<dbReference type="InterPro" id="IPR000014">
    <property type="entry name" value="PAS"/>
</dbReference>
<dbReference type="InterPro" id="IPR025662">
    <property type="entry name" value="Sigma_54_int_dom_ATP-bd_1"/>
</dbReference>
<evidence type="ECO:0000256" key="2">
    <source>
        <dbReference type="ARBA" id="ARBA00022797"/>
    </source>
</evidence>
<dbReference type="InterPro" id="IPR035965">
    <property type="entry name" value="PAS-like_dom_sf"/>
</dbReference>
<evidence type="ECO:0000259" key="10">
    <source>
        <dbReference type="PROSITE" id="PS50113"/>
    </source>
</evidence>
<dbReference type="CDD" id="cd00130">
    <property type="entry name" value="PAS"/>
    <property type="match status" value="1"/>
</dbReference>
<keyword evidence="1" id="KW-0547">Nucleotide-binding</keyword>
<gene>
    <name evidence="11" type="ORF">SYN_02899</name>
</gene>
<dbReference type="HOGENOM" id="CLU_000445_8_1_7"/>
<dbReference type="OrthoDB" id="9814761at2"/>
<evidence type="ECO:0000256" key="6">
    <source>
        <dbReference type="ARBA" id="ARBA00023163"/>
    </source>
</evidence>
<keyword evidence="2" id="KW-0058">Aromatic hydrocarbons catabolism</keyword>
<protein>
    <recommendedName>
        <fullName evidence="7">HTH-type transcriptional regulatory protein TyrR</fullName>
    </recommendedName>
</protein>
<dbReference type="InterPro" id="IPR000700">
    <property type="entry name" value="PAS-assoc_C"/>
</dbReference>
<dbReference type="STRING" id="56780.SYN_02899"/>
<dbReference type="InterPro" id="IPR030828">
    <property type="entry name" value="HTH_TyrR"/>
</dbReference>
<dbReference type="Pfam" id="PF13426">
    <property type="entry name" value="PAS_9"/>
    <property type="match status" value="1"/>
</dbReference>
<keyword evidence="3" id="KW-0067">ATP-binding</keyword>
<dbReference type="eggNOG" id="COG3290">
    <property type="taxonomic scope" value="Bacteria"/>
</dbReference>
<dbReference type="PANTHER" id="PTHR32071:SF57">
    <property type="entry name" value="C4-DICARBOXYLATE TRANSPORT TRANSCRIPTIONAL REGULATORY PROTEIN DCTD"/>
    <property type="match status" value="1"/>
</dbReference>
<dbReference type="PROSITE" id="PS50113">
    <property type="entry name" value="PAC"/>
    <property type="match status" value="1"/>
</dbReference>
<dbReference type="Gene3D" id="3.30.450.20">
    <property type="entry name" value="PAS domain"/>
    <property type="match status" value="2"/>
</dbReference>
<dbReference type="InterPro" id="IPR058031">
    <property type="entry name" value="AAA_lid_NorR"/>
</dbReference>
<dbReference type="CDD" id="cd00009">
    <property type="entry name" value="AAA"/>
    <property type="match status" value="1"/>
</dbReference>
<feature type="domain" description="PAS" evidence="9">
    <location>
        <begin position="130"/>
        <end position="199"/>
    </location>
</feature>
<evidence type="ECO:0000313" key="12">
    <source>
        <dbReference type="Proteomes" id="UP000001933"/>
    </source>
</evidence>
<dbReference type="Pfam" id="PF00158">
    <property type="entry name" value="Sigma54_activat"/>
    <property type="match status" value="1"/>
</dbReference>
<dbReference type="InterPro" id="IPR025944">
    <property type="entry name" value="Sigma_54_int_dom_CS"/>
</dbReference>
<proteinExistence type="predicted"/>
<dbReference type="SMART" id="SM00382">
    <property type="entry name" value="AAA"/>
    <property type="match status" value="1"/>
</dbReference>
<dbReference type="SUPFAM" id="SSF52540">
    <property type="entry name" value="P-loop containing nucleoside triphosphate hydrolases"/>
    <property type="match status" value="1"/>
</dbReference>
<evidence type="ECO:0000256" key="5">
    <source>
        <dbReference type="ARBA" id="ARBA00023125"/>
    </source>
</evidence>
<evidence type="ECO:0000256" key="3">
    <source>
        <dbReference type="ARBA" id="ARBA00022840"/>
    </source>
</evidence>
<keyword evidence="4" id="KW-0805">Transcription regulation</keyword>
<evidence type="ECO:0000256" key="7">
    <source>
        <dbReference type="ARBA" id="ARBA00029500"/>
    </source>
</evidence>
<dbReference type="AlphaFoldDB" id="Q2LRH6"/>
<evidence type="ECO:0000313" key="11">
    <source>
        <dbReference type="EMBL" id="ABC76686.1"/>
    </source>
</evidence>
<dbReference type="InterPro" id="IPR009057">
    <property type="entry name" value="Homeodomain-like_sf"/>
</dbReference>
<dbReference type="FunFam" id="3.40.50.300:FF:000006">
    <property type="entry name" value="DNA-binding transcriptional regulator NtrC"/>
    <property type="match status" value="1"/>
</dbReference>
<dbReference type="KEGG" id="sat:SYN_02899"/>
<keyword evidence="12" id="KW-1185">Reference proteome</keyword>
<dbReference type="Gene3D" id="1.10.8.60">
    <property type="match status" value="1"/>
</dbReference>
<dbReference type="InParanoid" id="Q2LRH6"/>
<keyword evidence="6" id="KW-0804">Transcription</keyword>
<accession>Q2LRH6</accession>
<dbReference type="PANTHER" id="PTHR32071">
    <property type="entry name" value="TRANSCRIPTIONAL REGULATORY PROTEIN"/>
    <property type="match status" value="1"/>
</dbReference>
<dbReference type="PROSITE" id="PS00676">
    <property type="entry name" value="SIGMA54_INTERACT_2"/>
    <property type="match status" value="1"/>
</dbReference>
<dbReference type="GO" id="GO:0006355">
    <property type="term" value="P:regulation of DNA-templated transcription"/>
    <property type="evidence" value="ECO:0007669"/>
    <property type="project" value="InterPro"/>
</dbReference>
<dbReference type="Pfam" id="PF25601">
    <property type="entry name" value="AAA_lid_14"/>
    <property type="match status" value="1"/>
</dbReference>
<dbReference type="GO" id="GO:0003677">
    <property type="term" value="F:DNA binding"/>
    <property type="evidence" value="ECO:0007669"/>
    <property type="project" value="UniProtKB-KW"/>
</dbReference>
<organism evidence="11 12">
    <name type="scientific">Syntrophus aciditrophicus (strain SB)</name>
    <dbReference type="NCBI Taxonomy" id="56780"/>
    <lineage>
        <taxon>Bacteria</taxon>
        <taxon>Pseudomonadati</taxon>
        <taxon>Thermodesulfobacteriota</taxon>
        <taxon>Syntrophia</taxon>
        <taxon>Syntrophales</taxon>
        <taxon>Syntrophaceae</taxon>
        <taxon>Syntrophus</taxon>
    </lineage>
</organism>
<dbReference type="GO" id="GO:0005524">
    <property type="term" value="F:ATP binding"/>
    <property type="evidence" value="ECO:0007669"/>
    <property type="project" value="UniProtKB-KW"/>
</dbReference>
<dbReference type="Pfam" id="PF18024">
    <property type="entry name" value="HTH_50"/>
    <property type="match status" value="1"/>
</dbReference>
<sequence>MIYPPDSSRGSDRTLKSEEIADLVLNSINYGILAVDRKGMISACNAVARKFLDIDGQLIGNPVASVPQASELLDFIHSNPQHHHERRITFQGRTLCVHSISGSDDETVILLRDATVSDKIRAELKSCKKLNKELEGIIASSHDGILITDGEGNVLKINDALLRITELTREHFLGHKMESLHENGHFHAESIESRARKEQKTVTGIQKIRTGKEVMVTSTPMFDDQGNILRMVTNARDMSEIINLQEQLAQSREVSSRLQTEFNRMLEDDLRANEMITESPTMYRIIEMSRRIAGSEVTVLIQGESGVGKEVLAKLIHVWSKRRGAFIKVNCGAIPQHLLESELFGYNRGAFTGANREGKPGIFELAAEGTLFLDEIEDLPLDLQVKFLQVVQDRAFIRLGGTRVIKLDVRFIAASNRELNKLVAERKFREDLFYRLNVVPITIPPLRQRKEDVPLLVNHFLNRYNAKYGVEKTMAPALLSNFMNYPWPGNIRELKNMIERLVITCSGNIIDVEAMGTKLNISSRNLTDQTVAPEAGHKEEPLSTLKEVVEEAEKNILSGALKKYRNSRQIGRVLGISHTAVLKKLKKYHLAG</sequence>
<dbReference type="Gene3D" id="3.40.50.300">
    <property type="entry name" value="P-loop containing nucleotide triphosphate hydrolases"/>
    <property type="match status" value="1"/>
</dbReference>
<dbReference type="EMBL" id="CP000252">
    <property type="protein sequence ID" value="ABC76686.1"/>
    <property type="molecule type" value="Genomic_DNA"/>
</dbReference>
<dbReference type="eggNOG" id="COG3829">
    <property type="taxonomic scope" value="Bacteria"/>
</dbReference>
<dbReference type="InterPro" id="IPR002078">
    <property type="entry name" value="Sigma_54_int"/>
</dbReference>
<dbReference type="SUPFAM" id="SSF55785">
    <property type="entry name" value="PYP-like sensor domain (PAS domain)"/>
    <property type="match status" value="2"/>
</dbReference>
<name>Q2LRH6_SYNAS</name>
<dbReference type="Gene3D" id="1.10.10.60">
    <property type="entry name" value="Homeodomain-like"/>
    <property type="match status" value="1"/>
</dbReference>